<feature type="domain" description="Beta-galactosidase" evidence="8">
    <location>
        <begin position="464"/>
        <end position="540"/>
    </location>
</feature>
<reference evidence="9" key="1">
    <citation type="submission" date="2007-04" db="EMBL/GenBank/DDBJ databases">
        <authorList>
            <person name="Fulton L."/>
            <person name="Clifton S."/>
            <person name="Fulton B."/>
            <person name="Xu J."/>
            <person name="Minx P."/>
            <person name="Pepin K.H."/>
            <person name="Johnson M."/>
            <person name="Thiruvilangam P."/>
            <person name="Bhonagiri V."/>
            <person name="Nash W.E."/>
            <person name="Mardis E.R."/>
            <person name="Wilson R.K."/>
        </authorList>
    </citation>
    <scope>NUCLEOTIDE SEQUENCE [LARGE SCALE GENOMIC DNA]</scope>
    <source>
        <strain evidence="9">ATCC 17982</strain>
    </source>
</reference>
<dbReference type="Pfam" id="PF00703">
    <property type="entry name" value="Glyco_hydro_2"/>
    <property type="match status" value="1"/>
</dbReference>
<evidence type="ECO:0000313" key="10">
    <source>
        <dbReference type="Proteomes" id="UP000003553"/>
    </source>
</evidence>
<organism evidence="9 10">
    <name type="scientific">Schaalia dentiphila ATCC 17982</name>
    <dbReference type="NCBI Taxonomy" id="411466"/>
    <lineage>
        <taxon>Bacteria</taxon>
        <taxon>Bacillati</taxon>
        <taxon>Actinomycetota</taxon>
        <taxon>Actinomycetes</taxon>
        <taxon>Actinomycetales</taxon>
        <taxon>Actinomycetaceae</taxon>
        <taxon>Schaalia</taxon>
        <taxon>Schaalia dentiphila</taxon>
    </lineage>
</organism>
<evidence type="ECO:0000256" key="3">
    <source>
        <dbReference type="ARBA" id="ARBA00012756"/>
    </source>
</evidence>
<evidence type="ECO:0000256" key="5">
    <source>
        <dbReference type="ARBA" id="ARBA00023295"/>
    </source>
</evidence>
<dbReference type="InterPro" id="IPR008979">
    <property type="entry name" value="Galactose-bd-like_sf"/>
</dbReference>
<dbReference type="Gene3D" id="2.60.120.260">
    <property type="entry name" value="Galactose-binding domain-like"/>
    <property type="match status" value="1"/>
</dbReference>
<evidence type="ECO:0000313" key="9">
    <source>
        <dbReference type="EMBL" id="EDN80516.1"/>
    </source>
</evidence>
<keyword evidence="10" id="KW-1185">Reference proteome</keyword>
<dbReference type="InterPro" id="IPR006102">
    <property type="entry name" value="Ig-like_GH2"/>
</dbReference>
<evidence type="ECO:0000256" key="2">
    <source>
        <dbReference type="ARBA" id="ARBA00007401"/>
    </source>
</evidence>
<gene>
    <name evidence="9" type="ORF">ACTODO_00961</name>
</gene>
<dbReference type="HOGENOM" id="CLU_543632_0_0_11"/>
<dbReference type="EC" id="3.2.1.23" evidence="3"/>
<feature type="domain" description="Glycoside hydrolase family 2 immunoglobulin-like beta-sandwich" evidence="6">
    <location>
        <begin position="207"/>
        <end position="302"/>
    </location>
</feature>
<comment type="catalytic activity">
    <reaction evidence="1">
        <text>Hydrolysis of terminal non-reducing beta-D-galactose residues in beta-D-galactosides.</text>
        <dbReference type="EC" id="3.2.1.23"/>
    </reaction>
</comment>
<dbReference type="eggNOG" id="COG3250">
    <property type="taxonomic scope" value="Bacteria"/>
</dbReference>
<accession>A7BBE2</accession>
<reference evidence="9" key="2">
    <citation type="submission" date="2015-05" db="EMBL/GenBank/DDBJ databases">
        <title>Draft genome sequence of Actinomyces odontolyticus (ATCC 17982).</title>
        <authorList>
            <person name="Sudarsanam P."/>
            <person name="Ley R."/>
            <person name="Guruge J."/>
            <person name="Turnbaugh P.J."/>
            <person name="Mahowald M."/>
            <person name="Liep D."/>
            <person name="Gordon J."/>
        </authorList>
    </citation>
    <scope>NUCLEOTIDE SEQUENCE</scope>
    <source>
        <strain evidence="9">ATCC 17982</strain>
    </source>
</reference>
<keyword evidence="4 9" id="KW-0378">Hydrolase</keyword>
<dbReference type="InterPro" id="IPR006101">
    <property type="entry name" value="Glyco_hydro_2"/>
</dbReference>
<feature type="domain" description="Glycoside hydrolase family 2 catalytic" evidence="7">
    <location>
        <begin position="308"/>
        <end position="382"/>
    </location>
</feature>
<comment type="caution">
    <text evidence="9">The sequence shown here is derived from an EMBL/GenBank/DDBJ whole genome shotgun (WGS) entry which is preliminary data.</text>
</comment>
<dbReference type="InterPro" id="IPR032312">
    <property type="entry name" value="LacZ_4"/>
</dbReference>
<dbReference type="GO" id="GO:0009341">
    <property type="term" value="C:beta-galactosidase complex"/>
    <property type="evidence" value="ECO:0007669"/>
    <property type="project" value="TreeGrafter"/>
</dbReference>
<dbReference type="InterPro" id="IPR017853">
    <property type="entry name" value="GH"/>
</dbReference>
<name>A7BBE2_9ACTO</name>
<evidence type="ECO:0000259" key="7">
    <source>
        <dbReference type="Pfam" id="PF02836"/>
    </source>
</evidence>
<dbReference type="InterPro" id="IPR050347">
    <property type="entry name" value="Bact_Beta-galactosidase"/>
</dbReference>
<dbReference type="AlphaFoldDB" id="A7BBE2"/>
<dbReference type="Gene3D" id="3.20.20.80">
    <property type="entry name" value="Glycosidases"/>
    <property type="match status" value="1"/>
</dbReference>
<dbReference type="InterPro" id="IPR036156">
    <property type="entry name" value="Beta-gal/glucu_dom_sf"/>
</dbReference>
<dbReference type="SUPFAM" id="SSF49303">
    <property type="entry name" value="beta-Galactosidase/glucuronidase domain"/>
    <property type="match status" value="1"/>
</dbReference>
<evidence type="ECO:0000259" key="6">
    <source>
        <dbReference type="Pfam" id="PF00703"/>
    </source>
</evidence>
<evidence type="ECO:0000256" key="4">
    <source>
        <dbReference type="ARBA" id="ARBA00022801"/>
    </source>
</evidence>
<protein>
    <recommendedName>
        <fullName evidence="3">beta-galactosidase</fullName>
        <ecNumber evidence="3">3.2.1.23</ecNumber>
    </recommendedName>
</protein>
<comment type="similarity">
    <text evidence="2">Belongs to the glycosyl hydrolase 2 family.</text>
</comment>
<sequence>MIKWYFYYMKHIPEPDVVWLRDPGASVNRLTVHSTWRSRRPLQMLSSTWQVTGATGTASELIRCAPTHQNFSATSVPGVLELDGSWMRGEGQAREEDASRVGDEEPSDLVHASILRREFIFDAPLKEALERGWMMTLTFGGFSGPLYAWVDGTFVGFCADGFIPAAFDVTGALQPTHSHTLVVLLMDSPVYCHGLFREVSLEARPPAHIVDVVPVTSHDGRAGALTLRVETTGGVEVHAALVNETEQERLWSAVASPDEVVTARGLDVIPWSAEEPALYRLIVTLRDEEGVKDTVSLDLGFRDVEATSQGVSLAGKALALRGVTRNECDGRTGLAVNIPEMLDDIVWCKRHGVNTVVIADAPGHARFLDLADEYGLYVIDCASNLYGPGVARNEAIEAAIRRDRAHPSVIAWAIGDEEDEVRAAHALDPTRPEYSQARFPDLRKVRGEELHYAPVTVAPSYSGVTVRNHMTFTSTSDLEFLCHVVEEGHVTWEYPAFLDVAPGETGFFPVEWPASGMREVSVRLSYGTGWAPAGFEIGRGFMPAPPQGLR</sequence>
<dbReference type="SUPFAM" id="SSF49785">
    <property type="entry name" value="Galactose-binding domain-like"/>
    <property type="match status" value="1"/>
</dbReference>
<dbReference type="PRINTS" id="PR00132">
    <property type="entry name" value="GLHYDRLASE2"/>
</dbReference>
<dbReference type="Gene3D" id="2.60.40.10">
    <property type="entry name" value="Immunoglobulins"/>
    <property type="match status" value="2"/>
</dbReference>
<dbReference type="GO" id="GO:0004565">
    <property type="term" value="F:beta-galactosidase activity"/>
    <property type="evidence" value="ECO:0007669"/>
    <property type="project" value="UniProtKB-EC"/>
</dbReference>
<dbReference type="Pfam" id="PF02836">
    <property type="entry name" value="Glyco_hydro_2_C"/>
    <property type="match status" value="1"/>
</dbReference>
<dbReference type="InterPro" id="IPR013783">
    <property type="entry name" value="Ig-like_fold"/>
</dbReference>
<dbReference type="SUPFAM" id="SSF51445">
    <property type="entry name" value="(Trans)glycosidases"/>
    <property type="match status" value="1"/>
</dbReference>
<proteinExistence type="inferred from homology"/>
<dbReference type="Pfam" id="PF16353">
    <property type="entry name" value="LacZ_4"/>
    <property type="match status" value="1"/>
</dbReference>
<dbReference type="PANTHER" id="PTHR46323:SF2">
    <property type="entry name" value="BETA-GALACTOSIDASE"/>
    <property type="match status" value="1"/>
</dbReference>
<dbReference type="Proteomes" id="UP000003553">
    <property type="component" value="Unassembled WGS sequence"/>
</dbReference>
<evidence type="ECO:0000259" key="8">
    <source>
        <dbReference type="Pfam" id="PF16353"/>
    </source>
</evidence>
<dbReference type="EMBL" id="AAYI02000004">
    <property type="protein sequence ID" value="EDN80516.1"/>
    <property type="molecule type" value="Genomic_DNA"/>
</dbReference>
<dbReference type="PANTHER" id="PTHR46323">
    <property type="entry name" value="BETA-GALACTOSIDASE"/>
    <property type="match status" value="1"/>
</dbReference>
<dbReference type="GO" id="GO:0005990">
    <property type="term" value="P:lactose catabolic process"/>
    <property type="evidence" value="ECO:0007669"/>
    <property type="project" value="TreeGrafter"/>
</dbReference>
<keyword evidence="5" id="KW-0326">Glycosidase</keyword>
<dbReference type="InterPro" id="IPR006103">
    <property type="entry name" value="Glyco_hydro_2_cat"/>
</dbReference>
<evidence type="ECO:0000256" key="1">
    <source>
        <dbReference type="ARBA" id="ARBA00001412"/>
    </source>
</evidence>